<dbReference type="Proteomes" id="UP001281410">
    <property type="component" value="Unassembled WGS sequence"/>
</dbReference>
<dbReference type="EMBL" id="JANJYJ010000003">
    <property type="protein sequence ID" value="KAK3223721.1"/>
    <property type="molecule type" value="Genomic_DNA"/>
</dbReference>
<evidence type="ECO:0000313" key="4">
    <source>
        <dbReference type="Proteomes" id="UP001281410"/>
    </source>
</evidence>
<dbReference type="GO" id="GO:0043531">
    <property type="term" value="F:ADP binding"/>
    <property type="evidence" value="ECO:0007669"/>
    <property type="project" value="InterPro"/>
</dbReference>
<comment type="caution">
    <text evidence="3">The sequence shown here is derived from an EMBL/GenBank/DDBJ whole genome shotgun (WGS) entry which is preliminary data.</text>
</comment>
<dbReference type="PANTHER" id="PTHR36766">
    <property type="entry name" value="PLANT BROAD-SPECTRUM MILDEW RESISTANCE PROTEIN RPW8"/>
    <property type="match status" value="1"/>
</dbReference>
<dbReference type="PANTHER" id="PTHR36766:SF51">
    <property type="entry name" value="DISEASE RESISTANCE RPP13-LIKE PROTEIN 1"/>
    <property type="match status" value="1"/>
</dbReference>
<keyword evidence="4" id="KW-1185">Reference proteome</keyword>
<dbReference type="SUPFAM" id="SSF52540">
    <property type="entry name" value="P-loop containing nucleoside triphosphate hydrolases"/>
    <property type="match status" value="1"/>
</dbReference>
<dbReference type="InterPro" id="IPR027417">
    <property type="entry name" value="P-loop_NTPase"/>
</dbReference>
<proteinExistence type="predicted"/>
<gene>
    <name evidence="3" type="ORF">Dsin_010746</name>
</gene>
<feature type="domain" description="NB-ARC" evidence="2">
    <location>
        <begin position="3"/>
        <end position="57"/>
    </location>
</feature>
<evidence type="ECO:0000256" key="1">
    <source>
        <dbReference type="ARBA" id="ARBA00022821"/>
    </source>
</evidence>
<dbReference type="Gene3D" id="3.40.50.300">
    <property type="entry name" value="P-loop containing nucleotide triphosphate hydrolases"/>
    <property type="match status" value="2"/>
</dbReference>
<feature type="non-terminal residue" evidence="3">
    <location>
        <position position="1"/>
    </location>
</feature>
<dbReference type="InterPro" id="IPR002182">
    <property type="entry name" value="NB-ARC"/>
</dbReference>
<sequence>MLQVKLKDKLSGNKFFIVSDDVRNESCEKWTEFCFPFKGGSKGSKIMVTTRNCSVSLQLPKNLVKSILMTYTQSHFSKKGIAFLRPGWPSLGLRPGGHMSCWAKCEPILELLKDECTNAKFSVEYIQGMDGLGKTTLAQLIYNDASVKDHFDIMALIYVFENFNVTQVIKTILHSMDPKTGDFNNLNMLQVKLNEK</sequence>
<keyword evidence="1" id="KW-0611">Plant defense</keyword>
<accession>A0AAE0AT35</accession>
<organism evidence="3 4">
    <name type="scientific">Dipteronia sinensis</name>
    <dbReference type="NCBI Taxonomy" id="43782"/>
    <lineage>
        <taxon>Eukaryota</taxon>
        <taxon>Viridiplantae</taxon>
        <taxon>Streptophyta</taxon>
        <taxon>Embryophyta</taxon>
        <taxon>Tracheophyta</taxon>
        <taxon>Spermatophyta</taxon>
        <taxon>Magnoliopsida</taxon>
        <taxon>eudicotyledons</taxon>
        <taxon>Gunneridae</taxon>
        <taxon>Pentapetalae</taxon>
        <taxon>rosids</taxon>
        <taxon>malvids</taxon>
        <taxon>Sapindales</taxon>
        <taxon>Sapindaceae</taxon>
        <taxon>Hippocastanoideae</taxon>
        <taxon>Acereae</taxon>
        <taxon>Dipteronia</taxon>
    </lineage>
</organism>
<dbReference type="GO" id="GO:0006952">
    <property type="term" value="P:defense response"/>
    <property type="evidence" value="ECO:0007669"/>
    <property type="project" value="UniProtKB-KW"/>
</dbReference>
<dbReference type="AlphaFoldDB" id="A0AAE0AT35"/>
<protein>
    <recommendedName>
        <fullName evidence="2">NB-ARC domain-containing protein</fullName>
    </recommendedName>
</protein>
<evidence type="ECO:0000313" key="3">
    <source>
        <dbReference type="EMBL" id="KAK3223721.1"/>
    </source>
</evidence>
<evidence type="ECO:0000259" key="2">
    <source>
        <dbReference type="Pfam" id="PF00931"/>
    </source>
</evidence>
<reference evidence="3" key="1">
    <citation type="journal article" date="2023" name="Plant J.">
        <title>Genome sequences and population genomics provide insights into the demographic history, inbreeding, and mutation load of two 'living fossil' tree species of Dipteronia.</title>
        <authorList>
            <person name="Feng Y."/>
            <person name="Comes H.P."/>
            <person name="Chen J."/>
            <person name="Zhu S."/>
            <person name="Lu R."/>
            <person name="Zhang X."/>
            <person name="Li P."/>
            <person name="Qiu J."/>
            <person name="Olsen K.M."/>
            <person name="Qiu Y."/>
        </authorList>
    </citation>
    <scope>NUCLEOTIDE SEQUENCE</scope>
    <source>
        <strain evidence="3">NBL</strain>
    </source>
</reference>
<feature type="domain" description="NB-ARC" evidence="2">
    <location>
        <begin position="120"/>
        <end position="188"/>
    </location>
</feature>
<dbReference type="Pfam" id="PF00931">
    <property type="entry name" value="NB-ARC"/>
    <property type="match status" value="2"/>
</dbReference>
<name>A0AAE0AT35_9ROSI</name>